<dbReference type="STRING" id="10228.B3RU38"/>
<evidence type="ECO:0000313" key="3">
    <source>
        <dbReference type="Proteomes" id="UP000009022"/>
    </source>
</evidence>
<protein>
    <recommendedName>
        <fullName evidence="4">Sperm-tail PG-rich repeat-containing protein 2</fullName>
    </recommendedName>
</protein>
<dbReference type="EMBL" id="DS985244">
    <property type="protein sequence ID" value="EDV25735.1"/>
    <property type="molecule type" value="Genomic_DNA"/>
</dbReference>
<dbReference type="Proteomes" id="UP000009022">
    <property type="component" value="Unassembled WGS sequence"/>
</dbReference>
<dbReference type="InterPro" id="IPR051291">
    <property type="entry name" value="CIMAP"/>
</dbReference>
<reference evidence="2 3" key="1">
    <citation type="journal article" date="2008" name="Nature">
        <title>The Trichoplax genome and the nature of placozoans.</title>
        <authorList>
            <person name="Srivastava M."/>
            <person name="Begovic E."/>
            <person name="Chapman J."/>
            <person name="Putnam N.H."/>
            <person name="Hellsten U."/>
            <person name="Kawashima T."/>
            <person name="Kuo A."/>
            <person name="Mitros T."/>
            <person name="Salamov A."/>
            <person name="Carpenter M.L."/>
            <person name="Signorovitch A.Y."/>
            <person name="Moreno M.A."/>
            <person name="Kamm K."/>
            <person name="Grimwood J."/>
            <person name="Schmutz J."/>
            <person name="Shapiro H."/>
            <person name="Grigoriev I.V."/>
            <person name="Buss L.W."/>
            <person name="Schierwater B."/>
            <person name="Dellaporta S.L."/>
            <person name="Rokhsar D.S."/>
        </authorList>
    </citation>
    <scope>NUCLEOTIDE SEQUENCE [LARGE SCALE GENOMIC DNA]</scope>
    <source>
        <strain evidence="2 3">Grell-BS-1999</strain>
    </source>
</reference>
<dbReference type="HOGENOM" id="CLU_040300_1_0_1"/>
<proteinExistence type="predicted"/>
<dbReference type="OrthoDB" id="406368at2759"/>
<sequence length="570" mass="62340">MSVYDRAPRKFLQSVGSTSVNVGPGSYSTSEIANAKRKVDSYAPFSSMTTRQSALDVGENVIATPGPGQYEFSRFGSERVKGAASLKDTTKRFGDNTTLAPGPGAYNPYNSNKSQATSKKIPEFKPRVQYLRRPDAPSIPIPSQAYGYEESNGGHLMSQKPPSHDTTLGPAYYSVDGNNVRYCGDKYRGIHFNRQSSKRLEFHSHPGPAPGDYDISLSYRKENHPTYRDNGNQIFESNSPRYLDILQKQEEKRGIPGPGAYDINHSITVKSTAPLVDEDGKIIESVPFGTQAKRFPEAKFSTPAPGTYGEPRIGFQTSNKIENLKAVPFGKTSARFDNHRRQKFLPGPGTYNYPGIADNSLRKSQLESSRKGAFGSTAVRTVPLANPEKKDAPGPGYYQAVDPKTVGGSRYVKPTVQFMSRSDRIALIDPKSGELPGPGSYDLSKAYDRSQGKVLAEYPSKSIAKSKVTPFLTSSKRISNELNRQPKGPWPGPSDYLPQKLKRPGGKKGIMGTDSDRFHSTVNTAPGPGAYDLYTLQSDTVLKGTFNVKLGKVMPSPLGKRRTNKGISVP</sequence>
<dbReference type="AlphaFoldDB" id="B3RU38"/>
<name>B3RU38_TRIAD</name>
<dbReference type="eggNOG" id="ENOG502QT7V">
    <property type="taxonomic scope" value="Eukaryota"/>
</dbReference>
<accession>B3RU38</accession>
<dbReference type="GeneID" id="6752522"/>
<dbReference type="KEGG" id="tad:TRIADDRAFT_55144"/>
<dbReference type="FunCoup" id="B3RU38">
    <property type="interactions" value="1"/>
</dbReference>
<feature type="compositionally biased region" description="Polar residues" evidence="1">
    <location>
        <begin position="108"/>
        <end position="118"/>
    </location>
</feature>
<dbReference type="PhylomeDB" id="B3RU38"/>
<dbReference type="CTD" id="6752522"/>
<evidence type="ECO:0008006" key="4">
    <source>
        <dbReference type="Google" id="ProtNLM"/>
    </source>
</evidence>
<dbReference type="InterPro" id="IPR010736">
    <property type="entry name" value="SHIPPO-rpt"/>
</dbReference>
<dbReference type="PANTHER" id="PTHR21580">
    <property type="entry name" value="SHIPPO-1-RELATED"/>
    <property type="match status" value="1"/>
</dbReference>
<dbReference type="OMA" id="NDPRHAL"/>
<dbReference type="Pfam" id="PF07004">
    <property type="entry name" value="SHIPPO-rpt"/>
    <property type="match status" value="4"/>
</dbReference>
<dbReference type="PANTHER" id="PTHR21580:SF60">
    <property type="entry name" value="SPERM-TAIL PG-RICH REPEAT-CONTAINING PROTEIN 2"/>
    <property type="match status" value="1"/>
</dbReference>
<dbReference type="RefSeq" id="XP_002111768.1">
    <property type="nucleotide sequence ID" value="XM_002111732.1"/>
</dbReference>
<dbReference type="InParanoid" id="B3RU38"/>
<gene>
    <name evidence="2" type="ORF">TRIADDRAFT_55144</name>
</gene>
<keyword evidence="3" id="KW-1185">Reference proteome</keyword>
<organism evidence="2 3">
    <name type="scientific">Trichoplax adhaerens</name>
    <name type="common">Trichoplax reptans</name>
    <dbReference type="NCBI Taxonomy" id="10228"/>
    <lineage>
        <taxon>Eukaryota</taxon>
        <taxon>Metazoa</taxon>
        <taxon>Placozoa</taxon>
        <taxon>Uniplacotomia</taxon>
        <taxon>Trichoplacea</taxon>
        <taxon>Trichoplacidae</taxon>
        <taxon>Trichoplax</taxon>
    </lineage>
</organism>
<feature type="region of interest" description="Disordered" evidence="1">
    <location>
        <begin position="475"/>
        <end position="499"/>
    </location>
</feature>
<evidence type="ECO:0000313" key="2">
    <source>
        <dbReference type="EMBL" id="EDV25735.1"/>
    </source>
</evidence>
<evidence type="ECO:0000256" key="1">
    <source>
        <dbReference type="SAM" id="MobiDB-lite"/>
    </source>
</evidence>
<feature type="region of interest" description="Disordered" evidence="1">
    <location>
        <begin position="92"/>
        <end position="122"/>
    </location>
</feature>